<dbReference type="Proteomes" id="UP000426246">
    <property type="component" value="Chromosome"/>
</dbReference>
<keyword evidence="5 10" id="KW-0133">Cell shape</keyword>
<evidence type="ECO:0000256" key="10">
    <source>
        <dbReference type="HAMAP-Rule" id="MF_00033"/>
    </source>
</evidence>
<sequence>MFTGGGSSGHVSVNLALIPHFQQDGWAVEYIGSENGIEKELILPLKQVKYFSIATGKLRRYLDWNNVKDPFKVVKGVFQAYRIIKKQKPTILFSKGGFVSVPVVLAAWLNKVPVIIHESDITPGLANRIAIPFATGVCTTFPETAQHLKSAKTHFVGAIIRDELKQGNKARGRAFCQLNSSKPVLLIMGGSLGAKRINQTVRSALNKLTDTFQIIHLCGKGQVDPILQSPYYRQYEYINHELPDVLAMTDVVISRAGANSIFEFLALRIPMLLIPLSKAQSRGDQILNAQSFAAAGYCEVLNEEALSAEALVTDVHRVYEQRQTYKEKMGKAPERDALSLLFKFIKKTSKKG</sequence>
<dbReference type="GO" id="GO:0005975">
    <property type="term" value="P:carbohydrate metabolic process"/>
    <property type="evidence" value="ECO:0007669"/>
    <property type="project" value="InterPro"/>
</dbReference>
<comment type="subcellular location">
    <subcellularLocation>
        <location evidence="10">Cell membrane</location>
        <topology evidence="10">Peripheral membrane protein</topology>
        <orientation evidence="10">Cytoplasmic side</orientation>
    </subcellularLocation>
</comment>
<dbReference type="SUPFAM" id="SSF53756">
    <property type="entry name" value="UDP-Glycosyltransferase/glycogen phosphorylase"/>
    <property type="match status" value="1"/>
</dbReference>
<evidence type="ECO:0000256" key="5">
    <source>
        <dbReference type="ARBA" id="ARBA00022960"/>
    </source>
</evidence>
<evidence type="ECO:0000259" key="11">
    <source>
        <dbReference type="Pfam" id="PF03033"/>
    </source>
</evidence>
<dbReference type="RefSeq" id="WP_155705302.1">
    <property type="nucleotide sequence ID" value="NZ_CP034235.1"/>
</dbReference>
<dbReference type="KEGG" id="ppsc:EHS13_10730"/>
<name>A0A6B8RWM6_9BACL</name>
<keyword evidence="8 10" id="KW-0131">Cell cycle</keyword>
<protein>
    <recommendedName>
        <fullName evidence="10">UDP-N-acetylglucosamine--N-acetylmuramyl-(pentapeptide) pyrophosphoryl-undecaprenol N-acetylglucosamine transferase</fullName>
        <ecNumber evidence="10">2.4.1.227</ecNumber>
    </recommendedName>
    <alternativeName>
        <fullName evidence="10">Undecaprenyl-PP-MurNAc-pentapeptide-UDPGlcNAc GlcNAc transferase</fullName>
    </alternativeName>
</protein>
<evidence type="ECO:0000256" key="6">
    <source>
        <dbReference type="ARBA" id="ARBA00022984"/>
    </source>
</evidence>
<accession>A0A6B8RWM6</accession>
<dbReference type="InterPro" id="IPR006009">
    <property type="entry name" value="GlcNAc_MurG"/>
</dbReference>
<evidence type="ECO:0000313" key="14">
    <source>
        <dbReference type="Proteomes" id="UP000426246"/>
    </source>
</evidence>
<dbReference type="Pfam" id="PF04101">
    <property type="entry name" value="Glyco_tran_28_C"/>
    <property type="match status" value="1"/>
</dbReference>
<comment type="caution">
    <text evidence="10">Lacks conserved residue(s) required for the propagation of feature annotation.</text>
</comment>
<keyword evidence="3 10" id="KW-0328">Glycosyltransferase</keyword>
<dbReference type="GO" id="GO:0071555">
    <property type="term" value="P:cell wall organization"/>
    <property type="evidence" value="ECO:0007669"/>
    <property type="project" value="UniProtKB-KW"/>
</dbReference>
<proteinExistence type="inferred from homology"/>
<comment type="similarity">
    <text evidence="10">Belongs to the glycosyltransferase 28 family. MurG subfamily.</text>
</comment>
<dbReference type="GO" id="GO:0051301">
    <property type="term" value="P:cell division"/>
    <property type="evidence" value="ECO:0007669"/>
    <property type="project" value="UniProtKB-KW"/>
</dbReference>
<comment type="catalytic activity">
    <reaction evidence="10">
        <text>di-trans,octa-cis-undecaprenyl diphospho-N-acetyl-alpha-D-muramoyl-L-alanyl-D-glutamyl-meso-2,6-diaminopimeloyl-D-alanyl-D-alanine + UDP-N-acetyl-alpha-D-glucosamine = di-trans,octa-cis-undecaprenyl diphospho-[N-acetyl-alpha-D-glucosaminyl-(1-&gt;4)]-N-acetyl-alpha-D-muramoyl-L-alanyl-D-glutamyl-meso-2,6-diaminopimeloyl-D-alanyl-D-alanine + UDP + H(+)</text>
        <dbReference type="Rhea" id="RHEA:31227"/>
        <dbReference type="ChEBI" id="CHEBI:15378"/>
        <dbReference type="ChEBI" id="CHEBI:57705"/>
        <dbReference type="ChEBI" id="CHEBI:58223"/>
        <dbReference type="ChEBI" id="CHEBI:61387"/>
        <dbReference type="ChEBI" id="CHEBI:61388"/>
        <dbReference type="EC" id="2.4.1.227"/>
    </reaction>
</comment>
<dbReference type="UniPathway" id="UPA00219"/>
<feature type="binding site" evidence="10">
    <location>
        <position position="161"/>
    </location>
    <ligand>
        <name>UDP-N-acetyl-alpha-D-glucosamine</name>
        <dbReference type="ChEBI" id="CHEBI:57705"/>
    </ligand>
</feature>
<dbReference type="NCBIfam" id="NF009102">
    <property type="entry name" value="PRK12446.1"/>
    <property type="match status" value="1"/>
</dbReference>
<dbReference type="HAMAP" id="MF_00033">
    <property type="entry name" value="MurG"/>
    <property type="match status" value="1"/>
</dbReference>
<dbReference type="GO" id="GO:0005886">
    <property type="term" value="C:plasma membrane"/>
    <property type="evidence" value="ECO:0007669"/>
    <property type="project" value="UniProtKB-SubCell"/>
</dbReference>
<keyword evidence="6 10" id="KW-0573">Peptidoglycan synthesis</keyword>
<comment type="function">
    <text evidence="10">Cell wall formation. Catalyzes the transfer of a GlcNAc subunit on undecaprenyl-pyrophosphoryl-MurNAc-pentapeptide (lipid intermediate I) to form undecaprenyl-pyrophosphoryl-MurNAc-(pentapeptide)GlcNAc (lipid intermediate II).</text>
</comment>
<evidence type="ECO:0000313" key="13">
    <source>
        <dbReference type="EMBL" id="QGR00036.1"/>
    </source>
</evidence>
<evidence type="ECO:0000256" key="4">
    <source>
        <dbReference type="ARBA" id="ARBA00022679"/>
    </source>
</evidence>
<keyword evidence="9 10" id="KW-0961">Cell wall biogenesis/degradation</keyword>
<feature type="domain" description="Glycosyltransferase family 28 N-terminal" evidence="11">
    <location>
        <begin position="1"/>
        <end position="138"/>
    </location>
</feature>
<dbReference type="CDD" id="cd03785">
    <property type="entry name" value="GT28_MurG"/>
    <property type="match status" value="1"/>
</dbReference>
<evidence type="ECO:0000256" key="2">
    <source>
        <dbReference type="ARBA" id="ARBA00022618"/>
    </source>
</evidence>
<dbReference type="NCBIfam" id="TIGR01133">
    <property type="entry name" value="murG"/>
    <property type="match status" value="1"/>
</dbReference>
<keyword evidence="2 10" id="KW-0132">Cell division</keyword>
<feature type="binding site" evidence="10">
    <location>
        <position position="191"/>
    </location>
    <ligand>
        <name>UDP-N-acetyl-alpha-D-glucosamine</name>
        <dbReference type="ChEBI" id="CHEBI:57705"/>
    </ligand>
</feature>
<evidence type="ECO:0000259" key="12">
    <source>
        <dbReference type="Pfam" id="PF04101"/>
    </source>
</evidence>
<dbReference type="PANTHER" id="PTHR21015">
    <property type="entry name" value="UDP-N-ACETYLGLUCOSAMINE--N-ACETYLMURAMYL-(PENTAPEPTIDE) PYROPHOSPHORYL-UNDECAPRENOL N-ACETYLGLUCOSAMINE TRANSFERASE 1"/>
    <property type="match status" value="1"/>
</dbReference>
<dbReference type="GO" id="GO:0009252">
    <property type="term" value="P:peptidoglycan biosynthetic process"/>
    <property type="evidence" value="ECO:0007669"/>
    <property type="project" value="UniProtKB-UniRule"/>
</dbReference>
<dbReference type="InterPro" id="IPR004276">
    <property type="entry name" value="GlycoTrans_28_N"/>
</dbReference>
<dbReference type="GO" id="GO:0008360">
    <property type="term" value="P:regulation of cell shape"/>
    <property type="evidence" value="ECO:0007669"/>
    <property type="project" value="UniProtKB-KW"/>
</dbReference>
<gene>
    <name evidence="10" type="primary">murG</name>
    <name evidence="13" type="ORF">EHS13_10730</name>
</gene>
<reference evidence="14" key="1">
    <citation type="submission" date="2018-11" db="EMBL/GenBank/DDBJ databases">
        <title>Complete genome sequence of Paenibacillus sp. ML311-T8.</title>
        <authorList>
            <person name="Nam Y.-D."/>
            <person name="Kang J."/>
            <person name="Chung W.-H."/>
            <person name="Park Y.S."/>
        </authorList>
    </citation>
    <scope>NUCLEOTIDE SEQUENCE [LARGE SCALE GENOMIC DNA]</scope>
    <source>
        <strain evidence="14">ML311-T8</strain>
    </source>
</reference>
<dbReference type="InterPro" id="IPR007235">
    <property type="entry name" value="Glyco_trans_28_C"/>
</dbReference>
<evidence type="ECO:0000256" key="9">
    <source>
        <dbReference type="ARBA" id="ARBA00023316"/>
    </source>
</evidence>
<evidence type="ECO:0000256" key="1">
    <source>
        <dbReference type="ARBA" id="ARBA00022475"/>
    </source>
</evidence>
<comment type="pathway">
    <text evidence="10">Cell wall biogenesis; peptidoglycan biosynthesis.</text>
</comment>
<feature type="binding site" evidence="10">
    <location>
        <position position="285"/>
    </location>
    <ligand>
        <name>UDP-N-acetyl-alpha-D-glucosamine</name>
        <dbReference type="ChEBI" id="CHEBI:57705"/>
    </ligand>
</feature>
<keyword evidence="1 10" id="KW-1003">Cell membrane</keyword>
<dbReference type="PANTHER" id="PTHR21015:SF27">
    <property type="entry name" value="UDP-N-ACETYLGLUCOSAMINE--N-ACETYLMURAMYL-(PENTAPEPTIDE) PYROPHOSPHORYL-UNDECAPRENOL N-ACETYLGLUCOSAMINE TRANSFERASE"/>
    <property type="match status" value="1"/>
</dbReference>
<keyword evidence="14" id="KW-1185">Reference proteome</keyword>
<dbReference type="OrthoDB" id="9808936at2"/>
<dbReference type="GO" id="GO:0050511">
    <property type="term" value="F:undecaprenyldiphospho-muramoylpentapeptide beta-N-acetylglucosaminyltransferase activity"/>
    <property type="evidence" value="ECO:0007669"/>
    <property type="project" value="UniProtKB-UniRule"/>
</dbReference>
<dbReference type="EC" id="2.4.1.227" evidence="10"/>
<dbReference type="EMBL" id="CP034235">
    <property type="protein sequence ID" value="QGR00036.1"/>
    <property type="molecule type" value="Genomic_DNA"/>
</dbReference>
<organism evidence="13 14">
    <name type="scientific">Paenibacillus psychroresistens</name>
    <dbReference type="NCBI Taxonomy" id="1778678"/>
    <lineage>
        <taxon>Bacteria</taxon>
        <taxon>Bacillati</taxon>
        <taxon>Bacillota</taxon>
        <taxon>Bacilli</taxon>
        <taxon>Bacillales</taxon>
        <taxon>Paenibacillaceae</taxon>
        <taxon>Paenibacillus</taxon>
    </lineage>
</organism>
<keyword evidence="4 10" id="KW-0808">Transferase</keyword>
<keyword evidence="7 10" id="KW-0472">Membrane</keyword>
<evidence type="ECO:0000256" key="7">
    <source>
        <dbReference type="ARBA" id="ARBA00023136"/>
    </source>
</evidence>
<evidence type="ECO:0000256" key="8">
    <source>
        <dbReference type="ARBA" id="ARBA00023306"/>
    </source>
</evidence>
<dbReference type="AlphaFoldDB" id="A0A6B8RWM6"/>
<dbReference type="Pfam" id="PF03033">
    <property type="entry name" value="Glyco_transf_28"/>
    <property type="match status" value="1"/>
</dbReference>
<dbReference type="Gene3D" id="3.40.50.2000">
    <property type="entry name" value="Glycogen Phosphorylase B"/>
    <property type="match status" value="2"/>
</dbReference>
<evidence type="ECO:0000256" key="3">
    <source>
        <dbReference type="ARBA" id="ARBA00022676"/>
    </source>
</evidence>
<feature type="domain" description="Glycosyl transferase family 28 C-terminal" evidence="12">
    <location>
        <begin position="184"/>
        <end position="335"/>
    </location>
</feature>